<sequence>MSEPNNVLHFSLSPIGYISSDYPDKFGVPRQPGLVTAASAILTLVSPFNDPLCVRGLEDFSHLWINFIFHQNPERWAPMVRPPRLGGNKKVGVFASRSPNRPNRLGLSLVALERIETTKGVRLHLKGADLVDGTPVVDIKPYLPWADVHPETCAGFAPEPPKVLNVSFSTASESTLYLRQDGEELRELIRQVVSQDPRPAYHANDSDRIYGMPLRDVNVRFHAVQREDGNVEMHINIIEPLD</sequence>
<dbReference type="Gene3D" id="2.40.30.70">
    <property type="entry name" value="YaeB-like"/>
    <property type="match status" value="1"/>
</dbReference>
<dbReference type="SUPFAM" id="SSF118196">
    <property type="entry name" value="YaeB-like"/>
    <property type="match status" value="1"/>
</dbReference>
<accession>A0A7Y3TW62</accession>
<dbReference type="InterPro" id="IPR040372">
    <property type="entry name" value="YaeB-like"/>
</dbReference>
<evidence type="ECO:0000313" key="5">
    <source>
        <dbReference type="Proteomes" id="UP000588806"/>
    </source>
</evidence>
<evidence type="ECO:0000259" key="3">
    <source>
        <dbReference type="PROSITE" id="PS51668"/>
    </source>
</evidence>
<evidence type="ECO:0000313" key="4">
    <source>
        <dbReference type="EMBL" id="NOG31367.1"/>
    </source>
</evidence>
<dbReference type="RefSeq" id="WP_171701826.1">
    <property type="nucleotide sequence ID" value="NZ_JABFHI010000002.1"/>
</dbReference>
<comment type="caution">
    <text evidence="4">The sequence shown here is derived from an EMBL/GenBank/DDBJ whole genome shotgun (WGS) entry which is preliminary data.</text>
</comment>
<name>A0A7Y3TW62_9GAMM</name>
<dbReference type="Pfam" id="PF01980">
    <property type="entry name" value="TrmO_N"/>
    <property type="match status" value="1"/>
</dbReference>
<dbReference type="PANTHER" id="PTHR12818:SF0">
    <property type="entry name" value="TRNA (ADENINE(37)-N6)-METHYLTRANSFERASE"/>
    <property type="match status" value="1"/>
</dbReference>
<keyword evidence="4" id="KW-0489">Methyltransferase</keyword>
<proteinExistence type="inferred from homology"/>
<dbReference type="Gene3D" id="3.30.2310.10">
    <property type="entry name" value="YaeB-like"/>
    <property type="match status" value="1"/>
</dbReference>
<dbReference type="GO" id="GO:0032259">
    <property type="term" value="P:methylation"/>
    <property type="evidence" value="ECO:0007669"/>
    <property type="project" value="UniProtKB-KW"/>
</dbReference>
<dbReference type="CDD" id="cd09281">
    <property type="entry name" value="UPF0066"/>
    <property type="match status" value="1"/>
</dbReference>
<reference evidence="4 5" key="2">
    <citation type="submission" date="2020-06" db="EMBL/GenBank/DDBJ databases">
        <title>Halomonas songnenensis sp. nov., a moderately halophilic bacterium isolated from saline and alkaline soils.</title>
        <authorList>
            <person name="Jiang J."/>
            <person name="Pan Y."/>
        </authorList>
    </citation>
    <scope>NUCLEOTIDE SEQUENCE [LARGE SCALE GENOMIC DNA]</scope>
    <source>
        <strain evidence="4 5">TBZ9</strain>
    </source>
</reference>
<dbReference type="InterPro" id="IPR023370">
    <property type="entry name" value="TrmO-like_N"/>
</dbReference>
<keyword evidence="5" id="KW-1185">Reference proteome</keyword>
<dbReference type="PANTHER" id="PTHR12818">
    <property type="entry name" value="TRNA (ADENINE(37)-N6)-METHYLTRANSFERASE"/>
    <property type="match status" value="1"/>
</dbReference>
<protein>
    <submittedName>
        <fullName evidence="4">tRNA (N6-threonylcarbamoyladenosine(37)-N6)-methyltransferase TrmO</fullName>
    </submittedName>
</protein>
<evidence type="ECO:0000256" key="2">
    <source>
        <dbReference type="ARBA" id="ARBA00033753"/>
    </source>
</evidence>
<dbReference type="InterPro" id="IPR036414">
    <property type="entry name" value="YaeB_N_sf"/>
</dbReference>
<dbReference type="PROSITE" id="PS01318">
    <property type="entry name" value="TSAA_1"/>
    <property type="match status" value="1"/>
</dbReference>
<evidence type="ECO:0000256" key="1">
    <source>
        <dbReference type="ARBA" id="ARBA00022691"/>
    </source>
</evidence>
<dbReference type="EMBL" id="JABFHI010000002">
    <property type="protein sequence ID" value="NOG31367.1"/>
    <property type="molecule type" value="Genomic_DNA"/>
</dbReference>
<gene>
    <name evidence="4" type="primary">tsaA</name>
    <name evidence="4" type="ORF">HLB35_05570</name>
</gene>
<dbReference type="InterPro" id="IPR041369">
    <property type="entry name" value="TrmO_C"/>
</dbReference>
<dbReference type="Pfam" id="PF18389">
    <property type="entry name" value="TrmO_C"/>
    <property type="match status" value="1"/>
</dbReference>
<dbReference type="GO" id="GO:0008168">
    <property type="term" value="F:methyltransferase activity"/>
    <property type="evidence" value="ECO:0007669"/>
    <property type="project" value="UniProtKB-KW"/>
</dbReference>
<comment type="similarity">
    <text evidence="2">Belongs to the tRNA methyltransferase O family.</text>
</comment>
<keyword evidence="4" id="KW-0808">Transferase</keyword>
<feature type="domain" description="TsaA-like" evidence="3">
    <location>
        <begin position="12"/>
        <end position="151"/>
    </location>
</feature>
<dbReference type="InterPro" id="IPR023368">
    <property type="entry name" value="UPF0066_cons_site"/>
</dbReference>
<dbReference type="NCBIfam" id="TIGR00104">
    <property type="entry name" value="tRNA_TsaA"/>
    <property type="match status" value="1"/>
</dbReference>
<organism evidence="4 5">
    <name type="scientific">Vreelandella azerica</name>
    <dbReference type="NCBI Taxonomy" id="2732867"/>
    <lineage>
        <taxon>Bacteria</taxon>
        <taxon>Pseudomonadati</taxon>
        <taxon>Pseudomonadota</taxon>
        <taxon>Gammaproteobacteria</taxon>
        <taxon>Oceanospirillales</taxon>
        <taxon>Halomonadaceae</taxon>
        <taxon>Vreelandella</taxon>
    </lineage>
</organism>
<reference evidence="4 5" key="1">
    <citation type="submission" date="2020-05" db="EMBL/GenBank/DDBJ databases">
        <authorList>
            <person name="Ruan W."/>
            <person name="Jeon C.O."/>
            <person name="Chun B.H."/>
        </authorList>
    </citation>
    <scope>NUCLEOTIDE SEQUENCE [LARGE SCALE GENOMIC DNA]</scope>
    <source>
        <strain evidence="4 5">TBZ9</strain>
    </source>
</reference>
<dbReference type="AlphaFoldDB" id="A0A7Y3TW62"/>
<keyword evidence="1" id="KW-0949">S-adenosyl-L-methionine</keyword>
<dbReference type="InterPro" id="IPR036413">
    <property type="entry name" value="YaeB-like_sf"/>
</dbReference>
<dbReference type="Proteomes" id="UP000588806">
    <property type="component" value="Unassembled WGS sequence"/>
</dbReference>
<dbReference type="PROSITE" id="PS51668">
    <property type="entry name" value="TSAA_2"/>
    <property type="match status" value="1"/>
</dbReference>